<dbReference type="STRING" id="1798542.A3F54_03750"/>
<evidence type="ECO:0000259" key="14">
    <source>
        <dbReference type="Pfam" id="PF01676"/>
    </source>
</evidence>
<evidence type="ECO:0000256" key="5">
    <source>
        <dbReference type="ARBA" id="ARBA00022723"/>
    </source>
</evidence>
<name>A0A1G2AZC0_9BACT</name>
<dbReference type="Gene3D" id="3.40.720.10">
    <property type="entry name" value="Alkaline Phosphatase, subunit A"/>
    <property type="match status" value="1"/>
</dbReference>
<dbReference type="UniPathway" id="UPA00109">
    <property type="reaction ID" value="UER00186"/>
</dbReference>
<feature type="binding site" evidence="9 13">
    <location>
        <position position="408"/>
    </location>
    <ligand>
        <name>Mn(2+)</name>
        <dbReference type="ChEBI" id="CHEBI:29035"/>
        <label>1</label>
    </ligand>
</feature>
<dbReference type="Pfam" id="PF06415">
    <property type="entry name" value="iPGM_N"/>
    <property type="match status" value="1"/>
</dbReference>
<comment type="cofactor">
    <cofactor evidence="9">
        <name>Mn(2+)</name>
        <dbReference type="ChEBI" id="CHEBI:29035"/>
    </cofactor>
    <text evidence="9">Binds 2 manganese ions per subunit.</text>
</comment>
<keyword evidence="6 9" id="KW-0324">Glycolysis</keyword>
<dbReference type="GO" id="GO:0030145">
    <property type="term" value="F:manganese ion binding"/>
    <property type="evidence" value="ECO:0007669"/>
    <property type="project" value="UniProtKB-UniRule"/>
</dbReference>
<evidence type="ECO:0000313" key="17">
    <source>
        <dbReference type="Proteomes" id="UP000176952"/>
    </source>
</evidence>
<feature type="binding site" evidence="9 13">
    <location>
        <position position="14"/>
    </location>
    <ligand>
        <name>Mn(2+)</name>
        <dbReference type="ChEBI" id="CHEBI:29035"/>
        <label>2</label>
    </ligand>
</feature>
<dbReference type="EMBL" id="MHKD01000034">
    <property type="protein sequence ID" value="OGY82291.1"/>
    <property type="molecule type" value="Genomic_DNA"/>
</dbReference>
<feature type="binding site" evidence="9 12">
    <location>
        <position position="193"/>
    </location>
    <ligand>
        <name>substrate</name>
    </ligand>
</feature>
<feature type="binding site" evidence="9 12">
    <location>
        <position position="125"/>
    </location>
    <ligand>
        <name>substrate</name>
    </ligand>
</feature>
<dbReference type="PANTHER" id="PTHR31637:SF0">
    <property type="entry name" value="2,3-BISPHOSPHOGLYCERATE-INDEPENDENT PHOSPHOGLYCERATE MUTASE"/>
    <property type="match status" value="1"/>
</dbReference>
<evidence type="ECO:0000256" key="2">
    <source>
        <dbReference type="ARBA" id="ARBA00002315"/>
    </source>
</evidence>
<dbReference type="HAMAP" id="MF_01038">
    <property type="entry name" value="GpmI"/>
    <property type="match status" value="1"/>
</dbReference>
<feature type="domain" description="Metalloenzyme" evidence="14">
    <location>
        <begin position="7"/>
        <end position="520"/>
    </location>
</feature>
<dbReference type="CDD" id="cd16010">
    <property type="entry name" value="iPGM"/>
    <property type="match status" value="1"/>
</dbReference>
<feature type="binding site" evidence="9 12">
    <location>
        <begin position="155"/>
        <end position="156"/>
    </location>
    <ligand>
        <name>substrate</name>
    </ligand>
</feature>
<dbReference type="InterPro" id="IPR005995">
    <property type="entry name" value="Pgm_bpd_ind"/>
</dbReference>
<dbReference type="GO" id="GO:0006007">
    <property type="term" value="P:glucose catabolic process"/>
    <property type="evidence" value="ECO:0007669"/>
    <property type="project" value="InterPro"/>
</dbReference>
<dbReference type="SUPFAM" id="SSF53649">
    <property type="entry name" value="Alkaline phosphatase-like"/>
    <property type="match status" value="1"/>
</dbReference>
<evidence type="ECO:0000256" key="4">
    <source>
        <dbReference type="ARBA" id="ARBA00008819"/>
    </source>
</evidence>
<comment type="function">
    <text evidence="2 9">Catalyzes the interconversion of 2-phosphoglycerate and 3-phosphoglycerate.</text>
</comment>
<comment type="catalytic activity">
    <reaction evidence="1 9">
        <text>(2R)-2-phosphoglycerate = (2R)-3-phosphoglycerate</text>
        <dbReference type="Rhea" id="RHEA:15901"/>
        <dbReference type="ChEBI" id="CHEBI:58272"/>
        <dbReference type="ChEBI" id="CHEBI:58289"/>
        <dbReference type="EC" id="5.4.2.12"/>
    </reaction>
</comment>
<evidence type="ECO:0000256" key="3">
    <source>
        <dbReference type="ARBA" id="ARBA00004798"/>
    </source>
</evidence>
<dbReference type="NCBIfam" id="TIGR01307">
    <property type="entry name" value="pgm_bpd_ind"/>
    <property type="match status" value="1"/>
</dbReference>
<dbReference type="GO" id="GO:0004619">
    <property type="term" value="F:phosphoglycerate mutase activity"/>
    <property type="evidence" value="ECO:0007669"/>
    <property type="project" value="UniProtKB-UniRule"/>
</dbReference>
<dbReference type="InterPro" id="IPR011258">
    <property type="entry name" value="BPG-indep_PGM_N"/>
</dbReference>
<dbReference type="Gene3D" id="3.40.1450.10">
    <property type="entry name" value="BPG-independent phosphoglycerate mutase, domain B"/>
    <property type="match status" value="1"/>
</dbReference>
<dbReference type="InterPro" id="IPR006124">
    <property type="entry name" value="Metalloenzyme"/>
</dbReference>
<dbReference type="GO" id="GO:0006096">
    <property type="term" value="P:glycolytic process"/>
    <property type="evidence" value="ECO:0007669"/>
    <property type="project" value="UniProtKB-UniRule"/>
</dbReference>
<comment type="pathway">
    <text evidence="3 9">Carbohydrate degradation; glycolysis; pyruvate from D-glyceraldehyde 3-phosphate: step 3/5.</text>
</comment>
<dbReference type="Proteomes" id="UP000176952">
    <property type="component" value="Unassembled WGS sequence"/>
</dbReference>
<dbReference type="Pfam" id="PF01676">
    <property type="entry name" value="Metalloenzyme"/>
    <property type="match status" value="1"/>
</dbReference>
<evidence type="ECO:0000259" key="15">
    <source>
        <dbReference type="Pfam" id="PF06415"/>
    </source>
</evidence>
<dbReference type="PIRSF" id="PIRSF001492">
    <property type="entry name" value="IPGAM"/>
    <property type="match status" value="1"/>
</dbReference>
<dbReference type="EC" id="5.4.2.12" evidence="9 10"/>
<evidence type="ECO:0000256" key="9">
    <source>
        <dbReference type="HAMAP-Rule" id="MF_01038"/>
    </source>
</evidence>
<dbReference type="FunFam" id="3.40.1450.10:FF:000002">
    <property type="entry name" value="2,3-bisphosphoglycerate-independent phosphoglycerate mutase"/>
    <property type="match status" value="1"/>
</dbReference>
<sequence>MPARNTPVVLIILDGFGVAPPNRANAITMAKTPVVNNLIAEYPTMTLHAAGETVGLPWAEMGNSEVGHMNIGTGRVVYQNLPLINHEILEKKFFQNKAFLHAIENAKKYNASLHLMGLVSNGGVHSHQEHLYALLDLCKQQNFKNVLIHAFLDGRDTPHDAAPHFIEQLENKIAEIGVGKIVSLCGRYYAMDRDNRWDRIAKAYLAIGEGTAPQTFATPQAAIAASYAAKIYDEEFVPAVIKAADAPAHAMQEHDSIIFFNFRPDRARQLTKALVLPGFDKFKRPRELEGLYMVTMTEYEKDLPVIIAYSSSNIKNCLASVLSEAGLKQLHIAETEKYAHVTFFFNGRREREFPGEKRILIPSPDVAAYNEKPAMAAYEMTERVVQEVSSGQYSFTVINYANPDMVGHTGDLDKTVEAIEDIDKAIGRVVQTVLAMSGTVVITADHGNAEEMFDADAGVILKKHTANPVPLILINQQWHQDAATRSGRGETTYTTQSLHEAVPKGVLADVAPTILKIMGVPIPEDMTGTPLI</sequence>
<proteinExistence type="inferred from homology"/>
<feature type="binding site" evidence="9 13">
    <location>
        <position position="445"/>
    </location>
    <ligand>
        <name>Mn(2+)</name>
        <dbReference type="ChEBI" id="CHEBI:29035"/>
        <label>2</label>
    </ligand>
</feature>
<dbReference type="PANTHER" id="PTHR31637">
    <property type="entry name" value="2,3-BISPHOSPHOGLYCERATE-INDEPENDENT PHOSPHOGLYCERATE MUTASE"/>
    <property type="match status" value="1"/>
</dbReference>
<feature type="binding site" evidence="9 12">
    <location>
        <begin position="263"/>
        <end position="266"/>
    </location>
    <ligand>
        <name>substrate</name>
    </ligand>
</feature>
<reference evidence="16 17" key="1">
    <citation type="journal article" date="2016" name="Nat. Commun.">
        <title>Thousands of microbial genomes shed light on interconnected biogeochemical processes in an aquifer system.</title>
        <authorList>
            <person name="Anantharaman K."/>
            <person name="Brown C.T."/>
            <person name="Hug L.A."/>
            <person name="Sharon I."/>
            <person name="Castelle C.J."/>
            <person name="Probst A.J."/>
            <person name="Thomas B.C."/>
            <person name="Singh A."/>
            <person name="Wilkins M.J."/>
            <person name="Karaoz U."/>
            <person name="Brodie E.L."/>
            <person name="Williams K.H."/>
            <person name="Hubbard S.S."/>
            <person name="Banfield J.F."/>
        </authorList>
    </citation>
    <scope>NUCLEOTIDE SEQUENCE [LARGE SCALE GENOMIC DNA]</scope>
</reference>
<feature type="domain" description="BPG-independent PGAM N-terminal" evidence="15">
    <location>
        <begin position="84"/>
        <end position="301"/>
    </location>
</feature>
<dbReference type="AlphaFoldDB" id="A0A1G2AZC0"/>
<gene>
    <name evidence="9" type="primary">gpmI</name>
    <name evidence="16" type="ORF">A3F54_03750</name>
</gene>
<accession>A0A1G2AZC0</accession>
<feature type="binding site" evidence="9 13">
    <location>
        <position position="446"/>
    </location>
    <ligand>
        <name>Mn(2+)</name>
        <dbReference type="ChEBI" id="CHEBI:29035"/>
        <label>2</label>
    </ligand>
</feature>
<evidence type="ECO:0000256" key="12">
    <source>
        <dbReference type="PIRSR" id="PIRSR001492-2"/>
    </source>
</evidence>
<comment type="similarity">
    <text evidence="4 9">Belongs to the BPG-independent phosphoglycerate mutase family.</text>
</comment>
<keyword evidence="8 9" id="KW-0413">Isomerase</keyword>
<feature type="binding site" evidence="9 12">
    <location>
        <position position="337"/>
    </location>
    <ligand>
        <name>substrate</name>
    </ligand>
</feature>
<evidence type="ECO:0000256" key="11">
    <source>
        <dbReference type="PIRSR" id="PIRSR001492-1"/>
    </source>
</evidence>
<feature type="active site" description="Phosphoserine intermediate" evidence="9 11">
    <location>
        <position position="64"/>
    </location>
</feature>
<keyword evidence="5 9" id="KW-0479">Metal-binding</keyword>
<organism evidence="16 17">
    <name type="scientific">Candidatus Kerfeldbacteria bacterium RIFCSPHIGHO2_12_FULL_48_17</name>
    <dbReference type="NCBI Taxonomy" id="1798542"/>
    <lineage>
        <taxon>Bacteria</taxon>
        <taxon>Candidatus Kerfeldiibacteriota</taxon>
    </lineage>
</organism>
<dbReference type="SUPFAM" id="SSF64158">
    <property type="entry name" value="2,3-Bisphosphoglycerate-independent phosphoglycerate mutase, substrate-binding domain"/>
    <property type="match status" value="1"/>
</dbReference>
<dbReference type="InterPro" id="IPR036646">
    <property type="entry name" value="PGAM_B_sf"/>
</dbReference>
<evidence type="ECO:0000256" key="13">
    <source>
        <dbReference type="PIRSR" id="PIRSR001492-3"/>
    </source>
</evidence>
<comment type="subunit">
    <text evidence="9">Monomer.</text>
</comment>
<keyword evidence="7 9" id="KW-0464">Manganese</keyword>
<evidence type="ECO:0000313" key="16">
    <source>
        <dbReference type="EMBL" id="OGY82291.1"/>
    </source>
</evidence>
<protein>
    <recommendedName>
        <fullName evidence="9 10">2,3-bisphosphoglycerate-independent phosphoglycerate mutase</fullName>
        <shortName evidence="9">BPG-independent PGAM</shortName>
        <shortName evidence="9">Phosphoglyceromutase</shortName>
        <shortName evidence="9">iPGM</shortName>
        <ecNumber evidence="9 10">5.4.2.12</ecNumber>
    </recommendedName>
</protein>
<comment type="caution">
    <text evidence="16">The sequence shown here is derived from an EMBL/GenBank/DDBJ whole genome shotgun (WGS) entry which is preliminary data.</text>
</comment>
<evidence type="ECO:0000256" key="10">
    <source>
        <dbReference type="NCBIfam" id="TIGR01307"/>
    </source>
</evidence>
<evidence type="ECO:0000256" key="8">
    <source>
        <dbReference type="ARBA" id="ARBA00023235"/>
    </source>
</evidence>
<feature type="binding site" evidence="9 12">
    <location>
        <position position="187"/>
    </location>
    <ligand>
        <name>substrate</name>
    </ligand>
</feature>
<feature type="binding site" evidence="9 13">
    <location>
        <position position="464"/>
    </location>
    <ligand>
        <name>Mn(2+)</name>
        <dbReference type="ChEBI" id="CHEBI:29035"/>
        <label>1</label>
    </ligand>
</feature>
<evidence type="ECO:0000256" key="1">
    <source>
        <dbReference type="ARBA" id="ARBA00000370"/>
    </source>
</evidence>
<dbReference type="GO" id="GO:0005829">
    <property type="term" value="C:cytosol"/>
    <property type="evidence" value="ECO:0007669"/>
    <property type="project" value="TreeGrafter"/>
</dbReference>
<feature type="binding site" evidence="9 13">
    <location>
        <position position="404"/>
    </location>
    <ligand>
        <name>Mn(2+)</name>
        <dbReference type="ChEBI" id="CHEBI:29035"/>
        <label>1</label>
    </ligand>
</feature>
<evidence type="ECO:0000256" key="6">
    <source>
        <dbReference type="ARBA" id="ARBA00023152"/>
    </source>
</evidence>
<feature type="binding site" evidence="9 13">
    <location>
        <position position="64"/>
    </location>
    <ligand>
        <name>Mn(2+)</name>
        <dbReference type="ChEBI" id="CHEBI:29035"/>
        <label>2</label>
    </ligand>
</feature>
<evidence type="ECO:0000256" key="7">
    <source>
        <dbReference type="ARBA" id="ARBA00023211"/>
    </source>
</evidence>
<dbReference type="InterPro" id="IPR017850">
    <property type="entry name" value="Alkaline_phosphatase_core_sf"/>
</dbReference>